<organism evidence="1">
    <name type="scientific">marine metagenome</name>
    <dbReference type="NCBI Taxonomy" id="408172"/>
    <lineage>
        <taxon>unclassified sequences</taxon>
        <taxon>metagenomes</taxon>
        <taxon>ecological metagenomes</taxon>
    </lineage>
</organism>
<protein>
    <submittedName>
        <fullName evidence="1">Uncharacterized protein</fullName>
    </submittedName>
</protein>
<dbReference type="AlphaFoldDB" id="A0A382J1Z6"/>
<proteinExistence type="predicted"/>
<accession>A0A382J1Z6</accession>
<name>A0A382J1Z6_9ZZZZ</name>
<evidence type="ECO:0000313" key="1">
    <source>
        <dbReference type="EMBL" id="SVC05585.1"/>
    </source>
</evidence>
<gene>
    <name evidence="1" type="ORF">METZ01_LOCUS258439</name>
</gene>
<sequence length="231" mass="24149">MRNARDAKQIAADKVKALQDGRQNIINPYMGTESLADMATDLSGLMSNPYAQLGVATQAAEIQAEEADISLANTLDMLRATGASAGGATALAQAALASKSGVSASIEQQEARNEQLKAQGAQNLMQAQVTEQERLQGIAITEGQRVQAADAQGKIFEFKAREDRDNADISYNISKETGAAQRESAARQRRDSATAGIFTGIGKIAGSMATAGLTSGIDIGKGGKLTKMELS</sequence>
<dbReference type="EMBL" id="UINC01071001">
    <property type="protein sequence ID" value="SVC05585.1"/>
    <property type="molecule type" value="Genomic_DNA"/>
</dbReference>
<reference evidence="1" key="1">
    <citation type="submission" date="2018-05" db="EMBL/GenBank/DDBJ databases">
        <authorList>
            <person name="Lanie J.A."/>
            <person name="Ng W.-L."/>
            <person name="Kazmierczak K.M."/>
            <person name="Andrzejewski T.M."/>
            <person name="Davidsen T.M."/>
            <person name="Wayne K.J."/>
            <person name="Tettelin H."/>
            <person name="Glass J.I."/>
            <person name="Rusch D."/>
            <person name="Podicherti R."/>
            <person name="Tsui H.-C.T."/>
            <person name="Winkler M.E."/>
        </authorList>
    </citation>
    <scope>NUCLEOTIDE SEQUENCE</scope>
</reference>